<keyword evidence="11" id="KW-1185">Reference proteome</keyword>
<sequence>MVVNGGVTIILFVVTNPVCVPKKRNLSIFWGLKGAWKHIRTLEWKWKWKRDGTPVPSEMFYFSMGAGKGYNSAVECHLDVVEVISSSLIILKPNELEIMSGLQTHDFPSSLRLTKSPKDEQPFAVAESETKPKKKICCACPDTKKLRDECIVEHGESACSKWIEAHRLCLRSEGFNV</sequence>
<reference evidence="9 11" key="1">
    <citation type="submission" date="2019-05" db="EMBL/GenBank/DDBJ databases">
        <title>Mikania micrantha, genome provides insights into the molecular mechanism of rapid growth.</title>
        <authorList>
            <person name="Liu B."/>
        </authorList>
    </citation>
    <scope>NUCLEOTIDE SEQUENCE [LARGE SCALE GENOMIC DNA]</scope>
    <source>
        <strain evidence="9">NLD-2019</strain>
        <tissue evidence="9">Leaf</tissue>
    </source>
</reference>
<dbReference type="SUPFAM" id="SSF47072">
    <property type="entry name" value="Cysteine alpha-hairpin motif"/>
    <property type="match status" value="1"/>
</dbReference>
<keyword evidence="3 8" id="KW-0479">Metal-binding</keyword>
<keyword evidence="4 8" id="KW-0186">Copper</keyword>
<evidence type="ECO:0000256" key="3">
    <source>
        <dbReference type="ARBA" id="ARBA00022723"/>
    </source>
</evidence>
<evidence type="ECO:0000313" key="10">
    <source>
        <dbReference type="EMBL" id="KAD4178968.1"/>
    </source>
</evidence>
<name>A0A5N6LD46_9ASTR</name>
<dbReference type="FunFam" id="1.10.287.1130:FF:000003">
    <property type="entry name" value="Cytochrome c oxidase copper chaperone"/>
    <property type="match status" value="1"/>
</dbReference>
<dbReference type="InterPro" id="IPR009069">
    <property type="entry name" value="Cys_alpha_HP_mot_SF"/>
</dbReference>
<keyword evidence="7" id="KW-0143">Chaperone</keyword>
<gene>
    <name evidence="10" type="ORF">E3N88_27559</name>
    <name evidence="9" type="ORF">E3N88_44255</name>
</gene>
<dbReference type="Gene3D" id="1.10.287.1130">
    <property type="entry name" value="CytochromE C oxidase copper chaperone"/>
    <property type="match status" value="1"/>
</dbReference>
<evidence type="ECO:0000256" key="5">
    <source>
        <dbReference type="ARBA" id="ARBA00023128"/>
    </source>
</evidence>
<organism evidence="9 11">
    <name type="scientific">Mikania micrantha</name>
    <name type="common">bitter vine</name>
    <dbReference type="NCBI Taxonomy" id="192012"/>
    <lineage>
        <taxon>Eukaryota</taxon>
        <taxon>Viridiplantae</taxon>
        <taxon>Streptophyta</taxon>
        <taxon>Embryophyta</taxon>
        <taxon>Tracheophyta</taxon>
        <taxon>Spermatophyta</taxon>
        <taxon>Magnoliopsida</taxon>
        <taxon>eudicotyledons</taxon>
        <taxon>Gunneridae</taxon>
        <taxon>Pentapetalae</taxon>
        <taxon>asterids</taxon>
        <taxon>campanulids</taxon>
        <taxon>Asterales</taxon>
        <taxon>Asteraceae</taxon>
        <taxon>Asteroideae</taxon>
        <taxon>Heliantheae alliance</taxon>
        <taxon>Eupatorieae</taxon>
        <taxon>Mikania</taxon>
    </lineage>
</organism>
<evidence type="ECO:0008006" key="12">
    <source>
        <dbReference type="Google" id="ProtNLM"/>
    </source>
</evidence>
<evidence type="ECO:0000256" key="1">
    <source>
        <dbReference type="ARBA" id="ARBA00004569"/>
    </source>
</evidence>
<dbReference type="EMBL" id="SZYD01000014">
    <property type="protein sequence ID" value="KAD4178968.1"/>
    <property type="molecule type" value="Genomic_DNA"/>
</dbReference>
<comment type="subcellular location">
    <subcellularLocation>
        <location evidence="1">Mitochondrion intermembrane space</location>
    </subcellularLocation>
</comment>
<dbReference type="InterPro" id="IPR007745">
    <property type="entry name" value="Cyt_c_oxidase_Cu-chaperone"/>
</dbReference>
<keyword evidence="6" id="KW-1015">Disulfide bond</keyword>
<dbReference type="GO" id="GO:0016531">
    <property type="term" value="F:copper chaperone activity"/>
    <property type="evidence" value="ECO:0007669"/>
    <property type="project" value="InterPro"/>
</dbReference>
<dbReference type="AlphaFoldDB" id="A0A5N6LD46"/>
<dbReference type="Pfam" id="PF05051">
    <property type="entry name" value="COX17"/>
    <property type="match status" value="1"/>
</dbReference>
<keyword evidence="5" id="KW-0496">Mitochondrion</keyword>
<protein>
    <recommendedName>
        <fullName evidence="12">Cytochrome c oxidase copper chaperone</fullName>
    </recommendedName>
</protein>
<dbReference type="PANTHER" id="PTHR16719">
    <property type="entry name" value="CYTOCHROME C OXIDASE COPPER CHAPERONE"/>
    <property type="match status" value="1"/>
</dbReference>
<dbReference type="EMBL" id="SZYD01001666">
    <property type="protein sequence ID" value="KAD0449180.1"/>
    <property type="molecule type" value="Genomic_DNA"/>
</dbReference>
<dbReference type="GO" id="GO:0005507">
    <property type="term" value="F:copper ion binding"/>
    <property type="evidence" value="ECO:0007669"/>
    <property type="project" value="InterPro"/>
</dbReference>
<comment type="similarity">
    <text evidence="2">Belongs to the COX17 family.</text>
</comment>
<evidence type="ECO:0000256" key="6">
    <source>
        <dbReference type="ARBA" id="ARBA00023157"/>
    </source>
</evidence>
<accession>A0A5N6LD46</accession>
<dbReference type="PANTHER" id="PTHR16719:SF0">
    <property type="entry name" value="CYTOCHROME C OXIDASE COPPER CHAPERONE"/>
    <property type="match status" value="1"/>
</dbReference>
<evidence type="ECO:0000256" key="2">
    <source>
        <dbReference type="ARBA" id="ARBA00009241"/>
    </source>
</evidence>
<feature type="binding site" evidence="8">
    <location>
        <position position="138"/>
    </location>
    <ligand>
        <name>Cu cation</name>
        <dbReference type="ChEBI" id="CHEBI:23378"/>
    </ligand>
</feature>
<evidence type="ECO:0000256" key="7">
    <source>
        <dbReference type="ARBA" id="ARBA00023186"/>
    </source>
</evidence>
<evidence type="ECO:0000256" key="4">
    <source>
        <dbReference type="ARBA" id="ARBA00023008"/>
    </source>
</evidence>
<dbReference type="GO" id="GO:0005758">
    <property type="term" value="C:mitochondrial intermembrane space"/>
    <property type="evidence" value="ECO:0007669"/>
    <property type="project" value="UniProtKB-SubCell"/>
</dbReference>
<dbReference type="Proteomes" id="UP000326396">
    <property type="component" value="Linkage Group LG4"/>
</dbReference>
<dbReference type="PROSITE" id="PS51808">
    <property type="entry name" value="CHCH"/>
    <property type="match status" value="1"/>
</dbReference>
<feature type="binding site" evidence="8">
    <location>
        <position position="137"/>
    </location>
    <ligand>
        <name>Cu cation</name>
        <dbReference type="ChEBI" id="CHEBI:23378"/>
    </ligand>
</feature>
<dbReference type="OrthoDB" id="1915887at2759"/>
<evidence type="ECO:0000256" key="8">
    <source>
        <dbReference type="PIRSR" id="PIRSR607745-1"/>
    </source>
</evidence>
<proteinExistence type="inferred from homology"/>
<evidence type="ECO:0000313" key="11">
    <source>
        <dbReference type="Proteomes" id="UP000326396"/>
    </source>
</evidence>
<comment type="caution">
    <text evidence="9">The sequence shown here is derived from an EMBL/GenBank/DDBJ whole genome shotgun (WGS) entry which is preliminary data.</text>
</comment>
<evidence type="ECO:0000313" key="9">
    <source>
        <dbReference type="EMBL" id="KAD0449180.1"/>
    </source>
</evidence>